<dbReference type="Proteomes" id="UP000271624">
    <property type="component" value="Unassembled WGS sequence"/>
</dbReference>
<sequence>MNSQDYFNDELLEKRVDKFYGYGNYQGNYWFIGMEEAGGDFKENNNRINVWSNRGELELEDLVEYHIAIGARGLFQLGAAIQPTWNKLIRIVLSAKGIKNINTEDVRKYQIYELGRANQETCLLELLPLPSPSLADWTYSQHSLIPFLSNRNDYENHCVEKRINYISNKIKECQPSSVVFYGIRYEYSWIKIADVEFLPTSEGFLIGRSNQTVFTIVKHPTAFGVTNEYFHNIGKSIAASP</sequence>
<protein>
    <submittedName>
        <fullName evidence="1">Uncharacterized protein</fullName>
    </submittedName>
</protein>
<evidence type="ECO:0000313" key="1">
    <source>
        <dbReference type="EMBL" id="RUT06044.1"/>
    </source>
</evidence>
<gene>
    <name evidence="1" type="ORF">DSM106972_032500</name>
</gene>
<name>A0A433VIV4_9CYAN</name>
<keyword evidence="2" id="KW-1185">Reference proteome</keyword>
<reference evidence="1" key="2">
    <citation type="journal article" date="2019" name="Genome Biol. Evol.">
        <title>Day and night: Metabolic profiles and evolutionary relationships of six axenic non-marine cyanobacteria.</title>
        <authorList>
            <person name="Will S.E."/>
            <person name="Henke P."/>
            <person name="Boedeker C."/>
            <person name="Huang S."/>
            <person name="Brinkmann H."/>
            <person name="Rohde M."/>
            <person name="Jarek M."/>
            <person name="Friedl T."/>
            <person name="Seufert S."/>
            <person name="Schumacher M."/>
            <person name="Overmann J."/>
            <person name="Neumann-Schaal M."/>
            <person name="Petersen J."/>
        </authorList>
    </citation>
    <scope>NUCLEOTIDE SEQUENCE [LARGE SCALE GENOMIC DNA]</scope>
    <source>
        <strain evidence="1">PCC 7102</strain>
    </source>
</reference>
<dbReference type="OrthoDB" id="2858884at2"/>
<dbReference type="EMBL" id="RSCL01000007">
    <property type="protein sequence ID" value="RUT06044.1"/>
    <property type="molecule type" value="Genomic_DNA"/>
</dbReference>
<organism evidence="1 2">
    <name type="scientific">Dulcicalothrix desertica PCC 7102</name>
    <dbReference type="NCBI Taxonomy" id="232991"/>
    <lineage>
        <taxon>Bacteria</taxon>
        <taxon>Bacillati</taxon>
        <taxon>Cyanobacteriota</taxon>
        <taxon>Cyanophyceae</taxon>
        <taxon>Nostocales</taxon>
        <taxon>Calotrichaceae</taxon>
        <taxon>Dulcicalothrix</taxon>
    </lineage>
</organism>
<proteinExistence type="predicted"/>
<evidence type="ECO:0000313" key="2">
    <source>
        <dbReference type="Proteomes" id="UP000271624"/>
    </source>
</evidence>
<dbReference type="AlphaFoldDB" id="A0A433VIV4"/>
<comment type="caution">
    <text evidence="1">The sequence shown here is derived from an EMBL/GenBank/DDBJ whole genome shotgun (WGS) entry which is preliminary data.</text>
</comment>
<accession>A0A433VIV4</accession>
<reference evidence="1" key="1">
    <citation type="submission" date="2018-12" db="EMBL/GenBank/DDBJ databases">
        <authorList>
            <person name="Will S."/>
            <person name="Neumann-Schaal M."/>
            <person name="Henke P."/>
        </authorList>
    </citation>
    <scope>NUCLEOTIDE SEQUENCE</scope>
    <source>
        <strain evidence="1">PCC 7102</strain>
    </source>
</reference>
<dbReference type="RefSeq" id="WP_127081728.1">
    <property type="nucleotide sequence ID" value="NZ_RSCL01000007.1"/>
</dbReference>